<keyword evidence="3" id="KW-0998">Cell outer membrane</keyword>
<feature type="signal peptide" evidence="4">
    <location>
        <begin position="1"/>
        <end position="26"/>
    </location>
</feature>
<keyword evidence="7" id="KW-1185">Reference proteome</keyword>
<evidence type="ECO:0000256" key="2">
    <source>
        <dbReference type="ARBA" id="ARBA00023136"/>
    </source>
</evidence>
<protein>
    <submittedName>
        <fullName evidence="6">Outer membrane protein assembly factor BamD</fullName>
    </submittedName>
</protein>
<evidence type="ECO:0000313" key="7">
    <source>
        <dbReference type="Proteomes" id="UP000468581"/>
    </source>
</evidence>
<dbReference type="NCBIfam" id="TIGR03302">
    <property type="entry name" value="OM_YfiO"/>
    <property type="match status" value="1"/>
</dbReference>
<dbReference type="Pfam" id="PF13525">
    <property type="entry name" value="YfiO"/>
    <property type="match status" value="1"/>
</dbReference>
<reference evidence="6 7" key="1">
    <citation type="submission" date="2020-01" db="EMBL/GenBank/DDBJ databases">
        <title>Leptobacterium flavescens.</title>
        <authorList>
            <person name="Wang G."/>
        </authorList>
    </citation>
    <scope>NUCLEOTIDE SEQUENCE [LARGE SCALE GENOMIC DNA]</scope>
    <source>
        <strain evidence="6 7">KCTC 22160</strain>
    </source>
</reference>
<sequence length="268" mass="31517">MIKNKNLLYLSLVLVMLLSSCGEYQSALKSEDVKVKYELAEKYYNEGDYKRAVRLFEQIVPKYVGKPQGERIIFLYADAYYKREDYYLAAYQFDRFSKSYPRSEKAEEASFYGAKSYYELSPKFSIDQTETVNAIEKLQLYINKYPDSERIAEANEMVRELRIKLEKKAYERAKQYYTTSYYHAAIKALELFISDNPGTPYKEDALFYQFSASYALAINSIQQKKEERLADAKKLYESFSSDFGESKHMKEASDMMKTIDKELEQFSK</sequence>
<evidence type="ECO:0000313" key="6">
    <source>
        <dbReference type="EMBL" id="NER13305.1"/>
    </source>
</evidence>
<dbReference type="InterPro" id="IPR011990">
    <property type="entry name" value="TPR-like_helical_dom_sf"/>
</dbReference>
<organism evidence="6 7">
    <name type="scientific">Leptobacterium flavescens</name>
    <dbReference type="NCBI Taxonomy" id="472055"/>
    <lineage>
        <taxon>Bacteria</taxon>
        <taxon>Pseudomonadati</taxon>
        <taxon>Bacteroidota</taxon>
        <taxon>Flavobacteriia</taxon>
        <taxon>Flavobacteriales</taxon>
        <taxon>Flavobacteriaceae</taxon>
        <taxon>Leptobacterium</taxon>
    </lineage>
</organism>
<accession>A0A6P0UJ21</accession>
<dbReference type="InterPro" id="IPR039565">
    <property type="entry name" value="BamD-like"/>
</dbReference>
<evidence type="ECO:0000256" key="1">
    <source>
        <dbReference type="ARBA" id="ARBA00022729"/>
    </source>
</evidence>
<name>A0A6P0UJ21_9FLAO</name>
<evidence type="ECO:0000256" key="4">
    <source>
        <dbReference type="SAM" id="SignalP"/>
    </source>
</evidence>
<dbReference type="InterPro" id="IPR017689">
    <property type="entry name" value="BamD"/>
</dbReference>
<keyword evidence="1 4" id="KW-0732">Signal</keyword>
<dbReference type="Gene3D" id="1.25.40.10">
    <property type="entry name" value="Tetratricopeptide repeat domain"/>
    <property type="match status" value="1"/>
</dbReference>
<keyword evidence="2" id="KW-0472">Membrane</keyword>
<dbReference type="EMBL" id="JAABOO010000002">
    <property type="protein sequence ID" value="NER13305.1"/>
    <property type="molecule type" value="Genomic_DNA"/>
</dbReference>
<evidence type="ECO:0000259" key="5">
    <source>
        <dbReference type="Pfam" id="PF13525"/>
    </source>
</evidence>
<dbReference type="RefSeq" id="WP_163606348.1">
    <property type="nucleotide sequence ID" value="NZ_JAABOO010000002.1"/>
</dbReference>
<dbReference type="Proteomes" id="UP000468581">
    <property type="component" value="Unassembled WGS sequence"/>
</dbReference>
<dbReference type="SUPFAM" id="SSF48452">
    <property type="entry name" value="TPR-like"/>
    <property type="match status" value="1"/>
</dbReference>
<dbReference type="AlphaFoldDB" id="A0A6P0UJ21"/>
<comment type="caution">
    <text evidence="6">The sequence shown here is derived from an EMBL/GenBank/DDBJ whole genome shotgun (WGS) entry which is preliminary data.</text>
</comment>
<feature type="domain" description="Outer membrane lipoprotein BamD-like" evidence="5">
    <location>
        <begin position="33"/>
        <end position="225"/>
    </location>
</feature>
<gene>
    <name evidence="6" type="primary">bamD</name>
    <name evidence="6" type="ORF">GWK08_07640</name>
</gene>
<dbReference type="PROSITE" id="PS51257">
    <property type="entry name" value="PROKAR_LIPOPROTEIN"/>
    <property type="match status" value="1"/>
</dbReference>
<proteinExistence type="predicted"/>
<evidence type="ECO:0000256" key="3">
    <source>
        <dbReference type="ARBA" id="ARBA00023237"/>
    </source>
</evidence>
<feature type="chain" id="PRO_5026749323" evidence="4">
    <location>
        <begin position="27"/>
        <end position="268"/>
    </location>
</feature>